<evidence type="ECO:0000313" key="4">
    <source>
        <dbReference type="EMBL" id="NHC34626.1"/>
    </source>
</evidence>
<dbReference type="InterPro" id="IPR012674">
    <property type="entry name" value="Calycin"/>
</dbReference>
<dbReference type="GO" id="GO:0016829">
    <property type="term" value="F:lyase activity"/>
    <property type="evidence" value="ECO:0007669"/>
    <property type="project" value="UniProtKB-KW"/>
</dbReference>
<name>A0A9X5E3T9_9CYAN</name>
<keyword evidence="2 3" id="KW-0456">Lyase</keyword>
<proteinExistence type="inferred from homology"/>
<organism evidence="4 5">
    <name type="scientific">Scytonema millei VB511283</name>
    <dbReference type="NCBI Taxonomy" id="1245923"/>
    <lineage>
        <taxon>Bacteria</taxon>
        <taxon>Bacillati</taxon>
        <taxon>Cyanobacteriota</taxon>
        <taxon>Cyanophyceae</taxon>
        <taxon>Nostocales</taxon>
        <taxon>Scytonemataceae</taxon>
        <taxon>Scytonema</taxon>
    </lineage>
</organism>
<comment type="caution">
    <text evidence="4">The sequence shown here is derived from an EMBL/GenBank/DDBJ whole genome shotgun (WGS) entry which is preliminary data.</text>
</comment>
<comment type="similarity">
    <text evidence="1 3">Belongs to the CpcS/CpeS biliprotein lyase family.</text>
</comment>
<protein>
    <recommendedName>
        <fullName evidence="3">Chromophore lyase CpcS/CpeS</fullName>
        <ecNumber evidence="3">4.-.-.-</ecNumber>
    </recommendedName>
</protein>
<dbReference type="Pfam" id="PF09367">
    <property type="entry name" value="CpeS"/>
    <property type="match status" value="1"/>
</dbReference>
<dbReference type="EC" id="4.-.-.-" evidence="3"/>
<evidence type="ECO:0000256" key="1">
    <source>
        <dbReference type="ARBA" id="ARBA00010681"/>
    </source>
</evidence>
<evidence type="ECO:0000256" key="2">
    <source>
        <dbReference type="ARBA" id="ARBA00023239"/>
    </source>
</evidence>
<dbReference type="Gene3D" id="2.40.128.20">
    <property type="match status" value="1"/>
</dbReference>
<comment type="function">
    <text evidence="3">Covalently attaches a chromophore to Cys residue(s) of phycobiliproteins.</text>
</comment>
<keyword evidence="5" id="KW-1185">Reference proteome</keyword>
<gene>
    <name evidence="3" type="primary">cpcS</name>
    <name evidence="4" type="ORF">QH73_0008115</name>
</gene>
<dbReference type="InterPro" id="IPR018536">
    <property type="entry name" value="CpcS/CpeS"/>
</dbReference>
<evidence type="ECO:0000256" key="3">
    <source>
        <dbReference type="HAMAP-Rule" id="MF_01459"/>
    </source>
</evidence>
<dbReference type="RefSeq" id="WP_039716821.1">
    <property type="nucleotide sequence ID" value="NZ_JTJC03000002.1"/>
</dbReference>
<dbReference type="OrthoDB" id="484684at2"/>
<dbReference type="EMBL" id="JTJC03000002">
    <property type="protein sequence ID" value="NHC34626.1"/>
    <property type="molecule type" value="Genomic_DNA"/>
</dbReference>
<evidence type="ECO:0000313" key="5">
    <source>
        <dbReference type="Proteomes" id="UP000031532"/>
    </source>
</evidence>
<dbReference type="CDD" id="cd19433">
    <property type="entry name" value="lipocalin_CpcS-CpeS"/>
    <property type="match status" value="1"/>
</dbReference>
<reference evidence="4 5" key="1">
    <citation type="journal article" date="2015" name="Genome Announc.">
        <title>Draft Genome Sequence of the Terrestrial Cyanobacterium Scytonema millei VB511283, Isolated from Eastern India.</title>
        <authorList>
            <person name="Sen D."/>
            <person name="Chandrababunaidu M.M."/>
            <person name="Singh D."/>
            <person name="Sanghi N."/>
            <person name="Ghorai A."/>
            <person name="Mishra G.P."/>
            <person name="Madduluri M."/>
            <person name="Adhikary S.P."/>
            <person name="Tripathy S."/>
        </authorList>
    </citation>
    <scope>NUCLEOTIDE SEQUENCE [LARGE SCALE GENOMIC DNA]</scope>
    <source>
        <strain evidence="4 5">VB511283</strain>
    </source>
</reference>
<dbReference type="HAMAP" id="MF_01459">
    <property type="entry name" value="Chrphore_lyase_CpxS"/>
    <property type="match status" value="1"/>
</dbReference>
<dbReference type="GO" id="GO:0017006">
    <property type="term" value="P:protein-tetrapyrrole linkage"/>
    <property type="evidence" value="ECO:0007669"/>
    <property type="project" value="UniProtKB-UniRule"/>
</dbReference>
<dbReference type="Proteomes" id="UP000031532">
    <property type="component" value="Unassembled WGS sequence"/>
</dbReference>
<dbReference type="AlphaFoldDB" id="A0A9X5E3T9"/>
<accession>A0A9X5E3T9</accession>
<sequence>MTSQLRLAQVDEASASQKVAEFFRKSAGEWRSQRRYYTLPDGETKEMVSYITIRFLEPGCDELRKLAQLHQLSDPDILTCGAEVSWESRDSVSQKKQSKGATMFGVAGSTLYRDRGFATTKPVTAEYYFLEPETMCLRTEYNGSVFEEQLKLIGDKYRTRQTIISRAGEQQMIGQYLEKRVE</sequence>